<evidence type="ECO:0000313" key="2">
    <source>
        <dbReference type="EMBL" id="KDR75786.1"/>
    </source>
</evidence>
<reference evidence="3" key="1">
    <citation type="journal article" date="2014" name="Proc. Natl. Acad. Sci. U.S.A.">
        <title>Extensive sampling of basidiomycete genomes demonstrates inadequacy of the white-rot/brown-rot paradigm for wood decay fungi.</title>
        <authorList>
            <person name="Riley R."/>
            <person name="Salamov A.A."/>
            <person name="Brown D.W."/>
            <person name="Nagy L.G."/>
            <person name="Floudas D."/>
            <person name="Held B.W."/>
            <person name="Levasseur A."/>
            <person name="Lombard V."/>
            <person name="Morin E."/>
            <person name="Otillar R."/>
            <person name="Lindquist E.A."/>
            <person name="Sun H."/>
            <person name="LaButti K.M."/>
            <person name="Schmutz J."/>
            <person name="Jabbour D."/>
            <person name="Luo H."/>
            <person name="Baker S.E."/>
            <person name="Pisabarro A.G."/>
            <person name="Walton J.D."/>
            <person name="Blanchette R.A."/>
            <person name="Henrissat B."/>
            <person name="Martin F."/>
            <person name="Cullen D."/>
            <person name="Hibbett D.S."/>
            <person name="Grigoriev I.V."/>
        </authorList>
    </citation>
    <scope>NUCLEOTIDE SEQUENCE [LARGE SCALE GENOMIC DNA]</scope>
    <source>
        <strain evidence="3">CBS 339.88</strain>
    </source>
</reference>
<evidence type="ECO:0000256" key="1">
    <source>
        <dbReference type="SAM" id="SignalP"/>
    </source>
</evidence>
<gene>
    <name evidence="2" type="ORF">GALMADRAFT_502065</name>
</gene>
<dbReference type="OrthoDB" id="440424at2759"/>
<organism evidence="2 3">
    <name type="scientific">Galerina marginata (strain CBS 339.88)</name>
    <dbReference type="NCBI Taxonomy" id="685588"/>
    <lineage>
        <taxon>Eukaryota</taxon>
        <taxon>Fungi</taxon>
        <taxon>Dikarya</taxon>
        <taxon>Basidiomycota</taxon>
        <taxon>Agaricomycotina</taxon>
        <taxon>Agaricomycetes</taxon>
        <taxon>Agaricomycetidae</taxon>
        <taxon>Agaricales</taxon>
        <taxon>Agaricineae</taxon>
        <taxon>Strophariaceae</taxon>
        <taxon>Galerina</taxon>
    </lineage>
</organism>
<accession>A0A067SY15</accession>
<name>A0A067SY15_GALM3</name>
<keyword evidence="1" id="KW-0732">Signal</keyword>
<dbReference type="EMBL" id="KL142380">
    <property type="protein sequence ID" value="KDR75786.1"/>
    <property type="molecule type" value="Genomic_DNA"/>
</dbReference>
<evidence type="ECO:0000313" key="3">
    <source>
        <dbReference type="Proteomes" id="UP000027222"/>
    </source>
</evidence>
<proteinExistence type="predicted"/>
<sequence>MKIIPLYFYVLLLSFLSLANAIPNLATNFVTQASLAYDSFVAFWVPAPPDFNFWDEAQKLGNKAVQYADKQLQEKSREYSVAWDKIEEFKQSMKDLINSTEALQLHSPGALVERDFNYTLFSEKLSTEIDVVIADLMLEFKEPPPENQTERYQRREAAVIKALEKMEDALVKVYSFWSVPELEARLKFAHVKPQIKHVVLVTGNLCDNHPVLVDIVLFSAALMIIPESIFLRPLLRVFGFGSLGPVKGSPAAWAQRSFFNAAVKEGSWFARLQSAGMKWVPPGLGKKIGIPAVIGAGIIGSFRAST</sequence>
<dbReference type="HOGENOM" id="CLU_068522_0_0_1"/>
<feature type="signal peptide" evidence="1">
    <location>
        <begin position="1"/>
        <end position="21"/>
    </location>
</feature>
<dbReference type="Gene3D" id="6.10.110.10">
    <property type="match status" value="1"/>
</dbReference>
<protein>
    <submittedName>
        <fullName evidence="2">Uncharacterized protein</fullName>
    </submittedName>
</protein>
<dbReference type="Proteomes" id="UP000027222">
    <property type="component" value="Unassembled WGS sequence"/>
</dbReference>
<feature type="chain" id="PRO_5001648662" evidence="1">
    <location>
        <begin position="22"/>
        <end position="306"/>
    </location>
</feature>
<dbReference type="InterPro" id="IPR038213">
    <property type="entry name" value="IFI6/IFI27-like_sf"/>
</dbReference>
<dbReference type="AlphaFoldDB" id="A0A067SY15"/>
<keyword evidence="3" id="KW-1185">Reference proteome</keyword>